<dbReference type="AlphaFoldDB" id="A0A3S1DTG3"/>
<organism evidence="1 2">
    <name type="scientific">Chitinophaga solisilvae</name>
    <dbReference type="NCBI Taxonomy" id="1233460"/>
    <lineage>
        <taxon>Bacteria</taxon>
        <taxon>Pseudomonadati</taxon>
        <taxon>Bacteroidota</taxon>
        <taxon>Chitinophagia</taxon>
        <taxon>Chitinophagales</taxon>
        <taxon>Chitinophagaceae</taxon>
        <taxon>Chitinophaga</taxon>
    </lineage>
</organism>
<sequence>MSQKLIYLFVFCLFACRGVVPQESQRIAFPGTGDSGLVAWKAGMPFLVSAHLIDTGCNWGEAKHDTVPLMKYYRMAGSDNYLACLYDLGEGTFGRWLLFEVTPAGKVLQRQYFYHGNYGGCGDGFGFGRVDHLFYLRICGTGSAFSAAYLYLFQQLAGAEEQESITESIWQSIPGRGEQYEYLSGSVVSARPDTVVIAYSWETGKNYRDTVLRKVMEQKVFRMVYVKENSHWKATDSAAITAYFHE</sequence>
<dbReference type="OrthoDB" id="1367272at2"/>
<accession>A0A3S1DTG3</accession>
<gene>
    <name evidence="1" type="ORF">ECE50_015730</name>
</gene>
<keyword evidence="2" id="KW-1185">Reference proteome</keyword>
<evidence type="ECO:0000313" key="2">
    <source>
        <dbReference type="Proteomes" id="UP000281028"/>
    </source>
</evidence>
<dbReference type="Proteomes" id="UP000281028">
    <property type="component" value="Unassembled WGS sequence"/>
</dbReference>
<proteinExistence type="predicted"/>
<reference evidence="1" key="1">
    <citation type="submission" date="2020-05" db="EMBL/GenBank/DDBJ databases">
        <title>Chitinophaga laudate sp. nov., isolated from a tropical peat swamp.</title>
        <authorList>
            <person name="Goh C.B.S."/>
            <person name="Lee M.S."/>
            <person name="Parimannan S."/>
            <person name="Pasbakhsh P."/>
            <person name="Yule C.M."/>
            <person name="Rajandas H."/>
            <person name="Loke S."/>
            <person name="Croft L."/>
            <person name="Tan J.B.L."/>
        </authorList>
    </citation>
    <scope>NUCLEOTIDE SEQUENCE</scope>
    <source>
        <strain evidence="1">Mgbs1</strain>
    </source>
</reference>
<comment type="caution">
    <text evidence="1">The sequence shown here is derived from an EMBL/GenBank/DDBJ whole genome shotgun (WGS) entry which is preliminary data.</text>
</comment>
<name>A0A3S1DTG3_9BACT</name>
<evidence type="ECO:0000313" key="1">
    <source>
        <dbReference type="EMBL" id="NSL88290.1"/>
    </source>
</evidence>
<dbReference type="EMBL" id="RIAR02000001">
    <property type="protein sequence ID" value="NSL88290.1"/>
    <property type="molecule type" value="Genomic_DNA"/>
</dbReference>
<protein>
    <submittedName>
        <fullName evidence="1">Uncharacterized protein</fullName>
    </submittedName>
</protein>